<dbReference type="InterPro" id="IPR050300">
    <property type="entry name" value="GDXG_lipolytic_enzyme"/>
</dbReference>
<reference evidence="4 5" key="1">
    <citation type="submission" date="2017-07" db="EMBL/GenBank/DDBJ databases">
        <title>First draft Genome Sequence of Nocardia cerradoensis isolated from human infection.</title>
        <authorList>
            <person name="Carrasco G."/>
        </authorList>
    </citation>
    <scope>NUCLEOTIDE SEQUENCE [LARGE SCALE GENOMIC DNA]</scope>
    <source>
        <strain evidence="4 5">CNM20130759</strain>
    </source>
</reference>
<evidence type="ECO:0000256" key="1">
    <source>
        <dbReference type="ARBA" id="ARBA00010515"/>
    </source>
</evidence>
<comment type="caution">
    <text evidence="4">The sequence shown here is derived from an EMBL/GenBank/DDBJ whole genome shotgun (WGS) entry which is preliminary data.</text>
</comment>
<dbReference type="InterPro" id="IPR029058">
    <property type="entry name" value="AB_hydrolase_fold"/>
</dbReference>
<dbReference type="AlphaFoldDB" id="A0A231GU09"/>
<gene>
    <name evidence="4" type="primary">mlhB_4</name>
    <name evidence="4" type="ORF">B7C42_07812</name>
</gene>
<dbReference type="EMBL" id="NGAF01000041">
    <property type="protein sequence ID" value="OXR40104.1"/>
    <property type="molecule type" value="Genomic_DNA"/>
</dbReference>
<proteinExistence type="inferred from homology"/>
<dbReference type="Gene3D" id="3.40.50.1820">
    <property type="entry name" value="alpha/beta hydrolase"/>
    <property type="match status" value="1"/>
</dbReference>
<dbReference type="PANTHER" id="PTHR48081:SF30">
    <property type="entry name" value="ACETYL-HYDROLASE LIPR-RELATED"/>
    <property type="match status" value="1"/>
</dbReference>
<dbReference type="RefSeq" id="WP_083903917.1">
    <property type="nucleotide sequence ID" value="NZ_JAAXOR010000001.1"/>
</dbReference>
<dbReference type="Pfam" id="PF07859">
    <property type="entry name" value="Abhydrolase_3"/>
    <property type="match status" value="1"/>
</dbReference>
<organism evidence="4 5">
    <name type="scientific">Nocardia cerradoensis</name>
    <dbReference type="NCBI Taxonomy" id="85688"/>
    <lineage>
        <taxon>Bacteria</taxon>
        <taxon>Bacillati</taxon>
        <taxon>Actinomycetota</taxon>
        <taxon>Actinomycetes</taxon>
        <taxon>Mycobacteriales</taxon>
        <taxon>Nocardiaceae</taxon>
        <taxon>Nocardia</taxon>
    </lineage>
</organism>
<dbReference type="PANTHER" id="PTHR48081">
    <property type="entry name" value="AB HYDROLASE SUPERFAMILY PROTEIN C4A8.06C"/>
    <property type="match status" value="1"/>
</dbReference>
<evidence type="ECO:0000259" key="3">
    <source>
        <dbReference type="Pfam" id="PF07859"/>
    </source>
</evidence>
<keyword evidence="5" id="KW-1185">Reference proteome</keyword>
<feature type="domain" description="Alpha/beta hydrolase fold-3" evidence="3">
    <location>
        <begin position="70"/>
        <end position="269"/>
    </location>
</feature>
<sequence>MPSEAFNAVADWLRQNLRSSESDLVAEREAMAQYAAAYRPLFGVADEPAPVGQPGSYVMTPTACRDDVVVLHIHGGGFRSGNAGLLRLVSAQLAADTRARIVLPEYRLAPENPFPAAIDDCMEMFDYAATLAPRIVVAGHSAGANLALAVLLRTVGDERAAGGVLFSGVYDLRPERFERGSWVERASSELVLTHEGGLSMHHDYLAGRSATDPLVSPLLADLTGLPPLFLQAAGKERLLDDSLMLATAAAQAGVHVELEIWPDMFHDWTAAATMPEATEALSRAASFIDRVASGRIGKPALSDGVTLQHRPPR</sequence>
<evidence type="ECO:0000313" key="5">
    <source>
        <dbReference type="Proteomes" id="UP000215506"/>
    </source>
</evidence>
<comment type="similarity">
    <text evidence="1">Belongs to the 'GDXG' lipolytic enzyme family.</text>
</comment>
<dbReference type="SUPFAM" id="SSF53474">
    <property type="entry name" value="alpha/beta-Hydrolases"/>
    <property type="match status" value="1"/>
</dbReference>
<dbReference type="EC" id="3.1.1.83" evidence="4"/>
<dbReference type="Proteomes" id="UP000215506">
    <property type="component" value="Unassembled WGS sequence"/>
</dbReference>
<protein>
    <submittedName>
        <fullName evidence="4">Monoterpene epsilon-lactone hydrolase</fullName>
        <ecNumber evidence="4">3.1.1.83</ecNumber>
    </submittedName>
</protein>
<keyword evidence="2 4" id="KW-0378">Hydrolase</keyword>
<accession>A0A231GU09</accession>
<dbReference type="GO" id="GO:0004806">
    <property type="term" value="F:triacylglycerol lipase activity"/>
    <property type="evidence" value="ECO:0007669"/>
    <property type="project" value="TreeGrafter"/>
</dbReference>
<evidence type="ECO:0000256" key="2">
    <source>
        <dbReference type="ARBA" id="ARBA00022801"/>
    </source>
</evidence>
<name>A0A231GU09_9NOCA</name>
<dbReference type="InterPro" id="IPR013094">
    <property type="entry name" value="AB_hydrolase_3"/>
</dbReference>
<evidence type="ECO:0000313" key="4">
    <source>
        <dbReference type="EMBL" id="OXR40104.1"/>
    </source>
</evidence>